<comment type="caution">
    <text evidence="2">The sequence shown here is derived from an EMBL/GenBank/DDBJ whole genome shotgun (WGS) entry which is preliminary data.</text>
</comment>
<dbReference type="EMBL" id="LCTV02000007">
    <property type="protein sequence ID" value="PRQ73597.1"/>
    <property type="molecule type" value="Genomic_DNA"/>
</dbReference>
<name>A0A2T0A6G0_RHOTO</name>
<dbReference type="AlphaFoldDB" id="A0A2T0A6G0"/>
<accession>A0A2T0A6G0</accession>
<feature type="compositionally biased region" description="Polar residues" evidence="1">
    <location>
        <begin position="159"/>
        <end position="172"/>
    </location>
</feature>
<dbReference type="Proteomes" id="UP000239560">
    <property type="component" value="Unassembled WGS sequence"/>
</dbReference>
<evidence type="ECO:0000313" key="3">
    <source>
        <dbReference type="Proteomes" id="UP000239560"/>
    </source>
</evidence>
<gene>
    <name evidence="2" type="ORF">AAT19DRAFT_15164</name>
</gene>
<feature type="compositionally biased region" description="Basic and acidic residues" evidence="1">
    <location>
        <begin position="145"/>
        <end position="155"/>
    </location>
</feature>
<feature type="region of interest" description="Disordered" evidence="1">
    <location>
        <begin position="111"/>
        <end position="172"/>
    </location>
</feature>
<organism evidence="2 3">
    <name type="scientific">Rhodotorula toruloides</name>
    <name type="common">Yeast</name>
    <name type="synonym">Rhodosporidium toruloides</name>
    <dbReference type="NCBI Taxonomy" id="5286"/>
    <lineage>
        <taxon>Eukaryota</taxon>
        <taxon>Fungi</taxon>
        <taxon>Dikarya</taxon>
        <taxon>Basidiomycota</taxon>
        <taxon>Pucciniomycotina</taxon>
        <taxon>Microbotryomycetes</taxon>
        <taxon>Sporidiobolales</taxon>
        <taxon>Sporidiobolaceae</taxon>
        <taxon>Rhodotorula</taxon>
    </lineage>
</organism>
<proteinExistence type="predicted"/>
<protein>
    <submittedName>
        <fullName evidence="2">Uncharacterized protein</fullName>
    </submittedName>
</protein>
<sequence>MALNWHTHTHCLALRCVVEVAVQFARDQISRERGWKERATGRIGAIVVRVLLRYCRRVLVCACEPALRPCERVAVSKEAGGSLERAHTAGTPLARLLGQGSATGLLLATHRPRPSTQPAAQPRRQPIPALPSSTPRTRTRLALLDGHRCTQDQRRKTTRGTQEQGGRSPALQ</sequence>
<evidence type="ECO:0000256" key="1">
    <source>
        <dbReference type="SAM" id="MobiDB-lite"/>
    </source>
</evidence>
<reference evidence="2 3" key="1">
    <citation type="journal article" date="2018" name="Elife">
        <title>Functional genomics of lipid metabolism in the oleaginous yeast Rhodosporidium toruloides.</title>
        <authorList>
            <person name="Coradetti S.T."/>
            <person name="Pinel D."/>
            <person name="Geiselman G."/>
            <person name="Ito M."/>
            <person name="Mondo S."/>
            <person name="Reilly M.C."/>
            <person name="Cheng Y.F."/>
            <person name="Bauer S."/>
            <person name="Grigoriev I."/>
            <person name="Gladden J.M."/>
            <person name="Simmons B.A."/>
            <person name="Brem R."/>
            <person name="Arkin A.P."/>
            <person name="Skerker J.M."/>
        </authorList>
    </citation>
    <scope>NUCLEOTIDE SEQUENCE [LARGE SCALE GENOMIC DNA]</scope>
    <source>
        <strain evidence="2 3">NBRC 0880</strain>
    </source>
</reference>
<feature type="compositionally biased region" description="Low complexity" evidence="1">
    <location>
        <begin position="114"/>
        <end position="131"/>
    </location>
</feature>
<evidence type="ECO:0000313" key="2">
    <source>
        <dbReference type="EMBL" id="PRQ73597.1"/>
    </source>
</evidence>